<dbReference type="PANTHER" id="PTHR23206">
    <property type="entry name" value="MASK PROTEIN"/>
    <property type="match status" value="1"/>
</dbReference>
<keyword evidence="2 3" id="KW-0040">ANK repeat</keyword>
<evidence type="ECO:0000313" key="6">
    <source>
        <dbReference type="Proteomes" id="UP000001542"/>
    </source>
</evidence>
<dbReference type="OrthoDB" id="194358at2759"/>
<evidence type="ECO:0000256" key="2">
    <source>
        <dbReference type="ARBA" id="ARBA00023043"/>
    </source>
</evidence>
<feature type="repeat" description="ANK" evidence="3">
    <location>
        <begin position="393"/>
        <end position="425"/>
    </location>
</feature>
<dbReference type="RefSeq" id="XP_001306867.1">
    <property type="nucleotide sequence ID" value="XM_001306866.1"/>
</dbReference>
<feature type="repeat" description="ANK" evidence="3">
    <location>
        <begin position="360"/>
        <end position="392"/>
    </location>
</feature>
<organism evidence="5 6">
    <name type="scientific">Trichomonas vaginalis (strain ATCC PRA-98 / G3)</name>
    <dbReference type="NCBI Taxonomy" id="412133"/>
    <lineage>
        <taxon>Eukaryota</taxon>
        <taxon>Metamonada</taxon>
        <taxon>Parabasalia</taxon>
        <taxon>Trichomonadida</taxon>
        <taxon>Trichomonadidae</taxon>
        <taxon>Trichomonas</taxon>
    </lineage>
</organism>
<feature type="domain" description="DUF3447" evidence="4">
    <location>
        <begin position="245"/>
        <end position="313"/>
    </location>
</feature>
<proteinExistence type="predicted"/>
<dbReference type="Pfam" id="PF00023">
    <property type="entry name" value="Ank"/>
    <property type="match status" value="1"/>
</dbReference>
<dbReference type="InParanoid" id="A2FMC0"/>
<dbReference type="VEuPathDB" id="TrichDB:TVAG_307160"/>
<dbReference type="SMART" id="SM00248">
    <property type="entry name" value="ANK"/>
    <property type="match status" value="7"/>
</dbReference>
<evidence type="ECO:0000256" key="1">
    <source>
        <dbReference type="ARBA" id="ARBA00022737"/>
    </source>
</evidence>
<feature type="repeat" description="ANK" evidence="3">
    <location>
        <begin position="328"/>
        <end position="360"/>
    </location>
</feature>
<dbReference type="PROSITE" id="PS50297">
    <property type="entry name" value="ANK_REP_REGION"/>
    <property type="match status" value="6"/>
</dbReference>
<keyword evidence="6" id="KW-1185">Reference proteome</keyword>
<dbReference type="SMR" id="A2FMC0"/>
<feature type="repeat" description="ANK" evidence="3">
    <location>
        <begin position="505"/>
        <end position="537"/>
    </location>
</feature>
<dbReference type="Proteomes" id="UP000001542">
    <property type="component" value="Unassembled WGS sequence"/>
</dbReference>
<reference evidence="5" key="1">
    <citation type="submission" date="2006-10" db="EMBL/GenBank/DDBJ databases">
        <authorList>
            <person name="Amadeo P."/>
            <person name="Zhao Q."/>
            <person name="Wortman J."/>
            <person name="Fraser-Liggett C."/>
            <person name="Carlton J."/>
        </authorList>
    </citation>
    <scope>NUCLEOTIDE SEQUENCE</scope>
    <source>
        <strain evidence="5">G3</strain>
    </source>
</reference>
<evidence type="ECO:0000313" key="5">
    <source>
        <dbReference type="EMBL" id="EAX93937.1"/>
    </source>
</evidence>
<dbReference type="KEGG" id="tva:4751659"/>
<feature type="repeat" description="ANK" evidence="3">
    <location>
        <begin position="426"/>
        <end position="458"/>
    </location>
</feature>
<gene>
    <name evidence="5" type="ORF">TVAG_307160</name>
</gene>
<dbReference type="EMBL" id="DS113884">
    <property type="protein sequence ID" value="EAX93937.1"/>
    <property type="molecule type" value="Genomic_DNA"/>
</dbReference>
<dbReference type="Pfam" id="PF12796">
    <property type="entry name" value="Ank_2"/>
    <property type="match status" value="2"/>
</dbReference>
<dbReference type="InterPro" id="IPR051631">
    <property type="entry name" value="Ankyrin-KH/SAM_domain"/>
</dbReference>
<dbReference type="PROSITE" id="PS50088">
    <property type="entry name" value="ANK_REPEAT"/>
    <property type="match status" value="7"/>
</dbReference>
<dbReference type="PANTHER" id="PTHR23206:SF7">
    <property type="entry name" value="PROTEIN KINASE DOMAIN-CONTAINING PROTEIN"/>
    <property type="match status" value="1"/>
</dbReference>
<dbReference type="Pfam" id="PF11929">
    <property type="entry name" value="DUF3447"/>
    <property type="match status" value="1"/>
</dbReference>
<dbReference type="Gene3D" id="1.25.40.20">
    <property type="entry name" value="Ankyrin repeat-containing domain"/>
    <property type="match status" value="3"/>
</dbReference>
<name>A2FMC0_TRIV3</name>
<dbReference type="VEuPathDB" id="TrichDB:TVAGG3_0177890"/>
<protein>
    <submittedName>
        <fullName evidence="5">Tankyrase, putative</fullName>
    </submittedName>
</protein>
<feature type="repeat" description="ANK" evidence="3">
    <location>
        <begin position="472"/>
        <end position="504"/>
    </location>
</feature>
<dbReference type="eggNOG" id="KOG4177">
    <property type="taxonomic scope" value="Eukaryota"/>
</dbReference>
<accession>A2FMC0</accession>
<dbReference type="STRING" id="5722.A2FMC0"/>
<dbReference type="SUPFAM" id="SSF48403">
    <property type="entry name" value="Ankyrin repeat"/>
    <property type="match status" value="1"/>
</dbReference>
<evidence type="ECO:0000256" key="3">
    <source>
        <dbReference type="PROSITE-ProRule" id="PRU00023"/>
    </source>
</evidence>
<feature type="repeat" description="ANK" evidence="3">
    <location>
        <begin position="538"/>
        <end position="570"/>
    </location>
</feature>
<dbReference type="PRINTS" id="PR01415">
    <property type="entry name" value="ANKYRIN"/>
</dbReference>
<dbReference type="AlphaFoldDB" id="A2FMC0"/>
<evidence type="ECO:0000259" key="4">
    <source>
        <dbReference type="Pfam" id="PF11929"/>
    </source>
</evidence>
<dbReference type="InterPro" id="IPR036770">
    <property type="entry name" value="Ankyrin_rpt-contain_sf"/>
</dbReference>
<dbReference type="InterPro" id="IPR002110">
    <property type="entry name" value="Ankyrin_rpt"/>
</dbReference>
<reference evidence="5" key="2">
    <citation type="journal article" date="2007" name="Science">
        <title>Draft genome sequence of the sexually transmitted pathogen Trichomonas vaginalis.</title>
        <authorList>
            <person name="Carlton J.M."/>
            <person name="Hirt R.P."/>
            <person name="Silva J.C."/>
            <person name="Delcher A.L."/>
            <person name="Schatz M."/>
            <person name="Zhao Q."/>
            <person name="Wortman J.R."/>
            <person name="Bidwell S.L."/>
            <person name="Alsmark U.C.M."/>
            <person name="Besteiro S."/>
            <person name="Sicheritz-Ponten T."/>
            <person name="Noel C.J."/>
            <person name="Dacks J.B."/>
            <person name="Foster P.G."/>
            <person name="Simillion C."/>
            <person name="Van de Peer Y."/>
            <person name="Miranda-Saavedra D."/>
            <person name="Barton G.J."/>
            <person name="Westrop G.D."/>
            <person name="Mueller S."/>
            <person name="Dessi D."/>
            <person name="Fiori P.L."/>
            <person name="Ren Q."/>
            <person name="Paulsen I."/>
            <person name="Zhang H."/>
            <person name="Bastida-Corcuera F.D."/>
            <person name="Simoes-Barbosa A."/>
            <person name="Brown M.T."/>
            <person name="Hayes R.D."/>
            <person name="Mukherjee M."/>
            <person name="Okumura C.Y."/>
            <person name="Schneider R."/>
            <person name="Smith A.J."/>
            <person name="Vanacova S."/>
            <person name="Villalvazo M."/>
            <person name="Haas B.J."/>
            <person name="Pertea M."/>
            <person name="Feldblyum T.V."/>
            <person name="Utterback T.R."/>
            <person name="Shu C.L."/>
            <person name="Osoegawa K."/>
            <person name="de Jong P.J."/>
            <person name="Hrdy I."/>
            <person name="Horvathova L."/>
            <person name="Zubacova Z."/>
            <person name="Dolezal P."/>
            <person name="Malik S.B."/>
            <person name="Logsdon J.M. Jr."/>
            <person name="Henze K."/>
            <person name="Gupta A."/>
            <person name="Wang C.C."/>
            <person name="Dunne R.L."/>
            <person name="Upcroft J.A."/>
            <person name="Upcroft P."/>
            <person name="White O."/>
            <person name="Salzberg S.L."/>
            <person name="Tang P."/>
            <person name="Chiu C.-H."/>
            <person name="Lee Y.-S."/>
            <person name="Embley T.M."/>
            <person name="Coombs G.H."/>
            <person name="Mottram J.C."/>
            <person name="Tachezy J."/>
            <person name="Fraser-Liggett C.M."/>
            <person name="Johnson P.J."/>
        </authorList>
    </citation>
    <scope>NUCLEOTIDE SEQUENCE [LARGE SCALE GENOMIC DNA]</scope>
    <source>
        <strain evidence="5">G3</strain>
    </source>
</reference>
<dbReference type="InterPro" id="IPR020683">
    <property type="entry name" value="DUF3447"/>
</dbReference>
<sequence length="594" mass="66558">MEKDFHSFSELEVPSELKLFYDIQMKLGSLSPQSIDETSKYIGQNLNSTLDYLLLVRDVSAISRYRPQAQELYADLLFKIGTFTSNPNNLTKIIAGSAAPQLLVFLFIKGMLSLTDIKHRAVSDSNARFFLQPFVKLDRDWLSNPSFADFMKFYDDLIADDYKEWIEVAKHGVKKGQFGYILKHDLVDQFSARIQSPEDFEKPFKWSPFEVPIEQDLVAFGEAAAFYGSEKIFKCIASQVSDFDKYIKFAVLGGNKTIINMCLSNNKSRAENCLNFAMDSFRFDLFEELQKYNCTPPLTHMACETHNYPVFIYTIRGKFDPNNRINKNAYPLISIACNTNDIHMVEFLISKGANVNVPTNSEFPIHIAASNGNLEIIKALLDSGANPNEENNGKFTPLHLTAISGATNVAEYLLEKGASIDAENDWNQTPLQLAVESSKPEVAKLLINKGANVKVKVNGEGKDSSNKKFTAKNRNLLHFACFINDIQLCQYLLKMGVDVNAEDEYRITPLLIATQNGKSDICKLLISNGAKVNVKDSQMLTPLHLAAQSGNFELVKLLVENGADVKAKGGDGFPIRKAKSDEIKKYLMAKMQGK</sequence>
<keyword evidence="1" id="KW-0677">Repeat</keyword>